<evidence type="ECO:0000256" key="1">
    <source>
        <dbReference type="ARBA" id="ARBA00008984"/>
    </source>
</evidence>
<evidence type="ECO:0000313" key="4">
    <source>
        <dbReference type="Proteomes" id="UP000178724"/>
    </source>
</evidence>
<proteinExistence type="inferred from homology"/>
<gene>
    <name evidence="3" type="ORF">A2625_07240</name>
</gene>
<feature type="domain" description="UPF0033" evidence="2">
    <location>
        <begin position="7"/>
        <end position="31"/>
    </location>
</feature>
<dbReference type="PROSITE" id="PS01148">
    <property type="entry name" value="UPF0033"/>
    <property type="match status" value="1"/>
</dbReference>
<dbReference type="PANTHER" id="PTHR33279">
    <property type="entry name" value="SULFUR CARRIER PROTEIN YEDF-RELATED"/>
    <property type="match status" value="1"/>
</dbReference>
<dbReference type="SUPFAM" id="SSF64307">
    <property type="entry name" value="SirA-like"/>
    <property type="match status" value="1"/>
</dbReference>
<dbReference type="Gene3D" id="3.30.110.40">
    <property type="entry name" value="TusA-like domain"/>
    <property type="match status" value="1"/>
</dbReference>
<dbReference type="InterPro" id="IPR036868">
    <property type="entry name" value="TusA-like_sf"/>
</dbReference>
<dbReference type="CDD" id="cd00291">
    <property type="entry name" value="SirA_YedF_YeeD"/>
    <property type="match status" value="1"/>
</dbReference>
<accession>A0A1F4Q640</accession>
<protein>
    <submittedName>
        <fullName evidence="3">SirA family protein</fullName>
    </submittedName>
</protein>
<dbReference type="Proteomes" id="UP000178724">
    <property type="component" value="Unassembled WGS sequence"/>
</dbReference>
<organism evidence="3 4">
    <name type="scientific">candidate division WOR-1 bacterium RIFCSPHIGHO2_01_FULL_53_15</name>
    <dbReference type="NCBI Taxonomy" id="1802564"/>
    <lineage>
        <taxon>Bacteria</taxon>
        <taxon>Bacillati</taxon>
        <taxon>Saganbacteria</taxon>
    </lineage>
</organism>
<evidence type="ECO:0000313" key="3">
    <source>
        <dbReference type="EMBL" id="OGB90702.1"/>
    </source>
</evidence>
<dbReference type="PANTHER" id="PTHR33279:SF6">
    <property type="entry name" value="SULFUR CARRIER PROTEIN YEDF-RELATED"/>
    <property type="match status" value="1"/>
</dbReference>
<sequence length="77" mass="8536">MKADVTLDCFGLLCPMPIISTSQKIKELKIGQILEVTATDEGIKADLPAWCKATGQEFLGVEEKNGEFFAYVRKVKE</sequence>
<name>A0A1F4Q640_UNCSA</name>
<reference evidence="3 4" key="1">
    <citation type="journal article" date="2016" name="Nat. Commun.">
        <title>Thousands of microbial genomes shed light on interconnected biogeochemical processes in an aquifer system.</title>
        <authorList>
            <person name="Anantharaman K."/>
            <person name="Brown C.T."/>
            <person name="Hug L.A."/>
            <person name="Sharon I."/>
            <person name="Castelle C.J."/>
            <person name="Probst A.J."/>
            <person name="Thomas B.C."/>
            <person name="Singh A."/>
            <person name="Wilkins M.J."/>
            <person name="Karaoz U."/>
            <person name="Brodie E.L."/>
            <person name="Williams K.H."/>
            <person name="Hubbard S.S."/>
            <person name="Banfield J.F."/>
        </authorList>
    </citation>
    <scope>NUCLEOTIDE SEQUENCE [LARGE SCALE GENOMIC DNA]</scope>
</reference>
<dbReference type="Pfam" id="PF01206">
    <property type="entry name" value="TusA"/>
    <property type="match status" value="1"/>
</dbReference>
<dbReference type="InterPro" id="IPR001455">
    <property type="entry name" value="TusA-like"/>
</dbReference>
<comment type="similarity">
    <text evidence="1">Belongs to the sulfur carrier protein TusA family.</text>
</comment>
<dbReference type="EMBL" id="METM01000005">
    <property type="protein sequence ID" value="OGB90702.1"/>
    <property type="molecule type" value="Genomic_DNA"/>
</dbReference>
<comment type="caution">
    <text evidence="3">The sequence shown here is derived from an EMBL/GenBank/DDBJ whole genome shotgun (WGS) entry which is preliminary data.</text>
</comment>
<evidence type="ECO:0000259" key="2">
    <source>
        <dbReference type="PROSITE" id="PS01148"/>
    </source>
</evidence>
<dbReference type="AlphaFoldDB" id="A0A1F4Q640"/>